<dbReference type="AlphaFoldDB" id="A0A1F5S2Q3"/>
<gene>
    <name evidence="4" type="ORF">A2257_02925</name>
</gene>
<name>A0A1F5S2Q3_9BACT</name>
<accession>A0A1F5S2Q3</accession>
<organism evidence="4 5">
    <name type="scientific">Candidatus Falkowbacteria bacterium RIFOXYA2_FULL_38_12</name>
    <dbReference type="NCBI Taxonomy" id="1797993"/>
    <lineage>
        <taxon>Bacteria</taxon>
        <taxon>Candidatus Falkowiibacteriota</taxon>
    </lineage>
</organism>
<dbReference type="Gene3D" id="2.60.40.420">
    <property type="entry name" value="Cupredoxins - blue copper proteins"/>
    <property type="match status" value="1"/>
</dbReference>
<keyword evidence="1" id="KW-0479">Metal-binding</keyword>
<protein>
    <recommendedName>
        <fullName evidence="3">HMA domain-containing protein</fullName>
    </recommendedName>
</protein>
<dbReference type="InterPro" id="IPR006121">
    <property type="entry name" value="HMA_dom"/>
</dbReference>
<dbReference type="CDD" id="cd00371">
    <property type="entry name" value="HMA"/>
    <property type="match status" value="1"/>
</dbReference>
<dbReference type="Gene3D" id="3.30.70.100">
    <property type="match status" value="1"/>
</dbReference>
<dbReference type="PROSITE" id="PS01047">
    <property type="entry name" value="HMA_1"/>
    <property type="match status" value="1"/>
</dbReference>
<evidence type="ECO:0000256" key="1">
    <source>
        <dbReference type="ARBA" id="ARBA00022723"/>
    </source>
</evidence>
<proteinExistence type="predicted"/>
<feature type="transmembrane region" description="Helical" evidence="2">
    <location>
        <begin position="177"/>
        <end position="200"/>
    </location>
</feature>
<dbReference type="InterPro" id="IPR036163">
    <property type="entry name" value="HMA_dom_sf"/>
</dbReference>
<dbReference type="InterPro" id="IPR017969">
    <property type="entry name" value="Heavy-metal-associated_CS"/>
</dbReference>
<keyword evidence="2" id="KW-0812">Transmembrane</keyword>
<feature type="transmembrane region" description="Helical" evidence="2">
    <location>
        <begin position="90"/>
        <end position="110"/>
    </location>
</feature>
<feature type="transmembrane region" description="Helical" evidence="2">
    <location>
        <begin position="206"/>
        <end position="227"/>
    </location>
</feature>
<dbReference type="EMBL" id="MFGA01000020">
    <property type="protein sequence ID" value="OGF20703.1"/>
    <property type="molecule type" value="Genomic_DNA"/>
</dbReference>
<dbReference type="Pfam" id="PF13473">
    <property type="entry name" value="Cupredoxin_1"/>
    <property type="match status" value="1"/>
</dbReference>
<feature type="transmembrane region" description="Helical" evidence="2">
    <location>
        <begin position="130"/>
        <end position="156"/>
    </location>
</feature>
<dbReference type="FunFam" id="3.30.70.100:FF:000001">
    <property type="entry name" value="ATPase copper transporting beta"/>
    <property type="match status" value="1"/>
</dbReference>
<sequence>MSEFYLQIDGMHCASCKALIEAGLGDLPGVILIRIDYPSGKAVIQIDESKIDQKRVIAEIKKLGYAVEILGNSNKRRLNHGDRHDFEIKVIKYIAIFVGLAILAGGYFLLQKNGAFQIFSQLGENNVGYGLLFVLGLLASFHCVGMCGGLVVTYSARQCADEPKNILTRGQKFWPHASYNLGRLISYTIVGAILGGVGSFFGINPIFSGILTIFVAVFMLVMGISLIKKINFLEKIKSIMPLSIARYLFAQKSTDKPKGSFIIGLLNGLMPCGPLQAVQFYALGTGSATKGALSMFFYALGTIFLMFGFGYFVSSISNKKIKKMMVISGIVVLVLGLFMLNRGLANFGLGFRSLAGVNNISTEITDSNNESRETQTVKMDLTYRGYVPNVLYIKRGVPVHWVINVKQMSGCTNAILLEKFNIKKDLKIGENIIEFTPTETGEIPFSCWMKMVWGKFVVTE</sequence>
<dbReference type="SUPFAM" id="SSF49503">
    <property type="entry name" value="Cupredoxins"/>
    <property type="match status" value="1"/>
</dbReference>
<feature type="domain" description="HMA" evidence="3">
    <location>
        <begin position="2"/>
        <end position="68"/>
    </location>
</feature>
<feature type="transmembrane region" description="Helical" evidence="2">
    <location>
        <begin position="325"/>
        <end position="344"/>
    </location>
</feature>
<keyword evidence="2" id="KW-0472">Membrane</keyword>
<evidence type="ECO:0000259" key="3">
    <source>
        <dbReference type="PROSITE" id="PS50846"/>
    </source>
</evidence>
<dbReference type="PANTHER" id="PTHR42208">
    <property type="entry name" value="HEAVY METAL TRANSPORTER-RELATED"/>
    <property type="match status" value="1"/>
</dbReference>
<dbReference type="Proteomes" id="UP000177407">
    <property type="component" value="Unassembled WGS sequence"/>
</dbReference>
<dbReference type="PROSITE" id="PS50846">
    <property type="entry name" value="HMA_2"/>
    <property type="match status" value="1"/>
</dbReference>
<feature type="transmembrane region" description="Helical" evidence="2">
    <location>
        <begin position="295"/>
        <end position="313"/>
    </location>
</feature>
<keyword evidence="2" id="KW-1133">Transmembrane helix</keyword>
<dbReference type="InterPro" id="IPR039447">
    <property type="entry name" value="UreH-like_TM_dom"/>
</dbReference>
<dbReference type="InterPro" id="IPR008972">
    <property type="entry name" value="Cupredoxin"/>
</dbReference>
<dbReference type="SUPFAM" id="SSF55008">
    <property type="entry name" value="HMA, heavy metal-associated domain"/>
    <property type="match status" value="1"/>
</dbReference>
<comment type="caution">
    <text evidence="4">The sequence shown here is derived from an EMBL/GenBank/DDBJ whole genome shotgun (WGS) entry which is preliminary data.</text>
</comment>
<evidence type="ECO:0000256" key="2">
    <source>
        <dbReference type="SAM" id="Phobius"/>
    </source>
</evidence>
<feature type="transmembrane region" description="Helical" evidence="2">
    <location>
        <begin position="261"/>
        <end position="283"/>
    </location>
</feature>
<dbReference type="Pfam" id="PF13386">
    <property type="entry name" value="DsbD_2"/>
    <property type="match status" value="1"/>
</dbReference>
<dbReference type="PANTHER" id="PTHR42208:SF1">
    <property type="entry name" value="HEAVY METAL TRANSPORTER"/>
    <property type="match status" value="1"/>
</dbReference>
<dbReference type="Pfam" id="PF00403">
    <property type="entry name" value="HMA"/>
    <property type="match status" value="1"/>
</dbReference>
<reference evidence="4 5" key="1">
    <citation type="journal article" date="2016" name="Nat. Commun.">
        <title>Thousands of microbial genomes shed light on interconnected biogeochemical processes in an aquifer system.</title>
        <authorList>
            <person name="Anantharaman K."/>
            <person name="Brown C.T."/>
            <person name="Hug L.A."/>
            <person name="Sharon I."/>
            <person name="Castelle C.J."/>
            <person name="Probst A.J."/>
            <person name="Thomas B.C."/>
            <person name="Singh A."/>
            <person name="Wilkins M.J."/>
            <person name="Karaoz U."/>
            <person name="Brodie E.L."/>
            <person name="Williams K.H."/>
            <person name="Hubbard S.S."/>
            <person name="Banfield J.F."/>
        </authorList>
    </citation>
    <scope>NUCLEOTIDE SEQUENCE [LARGE SCALE GENOMIC DNA]</scope>
</reference>
<evidence type="ECO:0000313" key="5">
    <source>
        <dbReference type="Proteomes" id="UP000177407"/>
    </source>
</evidence>
<dbReference type="GO" id="GO:0046872">
    <property type="term" value="F:metal ion binding"/>
    <property type="evidence" value="ECO:0007669"/>
    <property type="project" value="UniProtKB-KW"/>
</dbReference>
<evidence type="ECO:0000313" key="4">
    <source>
        <dbReference type="EMBL" id="OGF20703.1"/>
    </source>
</evidence>
<dbReference type="InterPro" id="IPR028096">
    <property type="entry name" value="EfeO_Cupredoxin"/>
</dbReference>